<dbReference type="PROSITE" id="PS00041">
    <property type="entry name" value="HTH_ARAC_FAMILY_1"/>
    <property type="match status" value="1"/>
</dbReference>
<dbReference type="AlphaFoldDB" id="A0A4U8Q391"/>
<dbReference type="PANTHER" id="PTHR43280:SF30">
    <property type="entry name" value="MMSAB OPERON REGULATORY PROTEIN"/>
    <property type="match status" value="1"/>
</dbReference>
<keyword evidence="1" id="KW-0805">Transcription regulation</keyword>
<protein>
    <submittedName>
        <fullName evidence="5">Bacillibactin transport regulator</fullName>
    </submittedName>
</protein>
<dbReference type="Gene3D" id="1.10.10.60">
    <property type="entry name" value="Homeodomain-like"/>
    <property type="match status" value="2"/>
</dbReference>
<dbReference type="GO" id="GO:0043565">
    <property type="term" value="F:sequence-specific DNA binding"/>
    <property type="evidence" value="ECO:0007669"/>
    <property type="project" value="InterPro"/>
</dbReference>
<dbReference type="PROSITE" id="PS01124">
    <property type="entry name" value="HTH_ARAC_FAMILY_2"/>
    <property type="match status" value="1"/>
</dbReference>
<evidence type="ECO:0000313" key="6">
    <source>
        <dbReference type="Proteomes" id="UP000306509"/>
    </source>
</evidence>
<dbReference type="InterPro" id="IPR020449">
    <property type="entry name" value="Tscrpt_reg_AraC-type_HTH"/>
</dbReference>
<dbReference type="Pfam" id="PF02311">
    <property type="entry name" value="AraC_binding"/>
    <property type="match status" value="1"/>
</dbReference>
<feature type="domain" description="HTH araC/xylS-type" evidence="4">
    <location>
        <begin position="181"/>
        <end position="279"/>
    </location>
</feature>
<keyword evidence="2" id="KW-0238">DNA-binding</keyword>
<name>A0A4U8Q391_9FIRM</name>
<organism evidence="5 6">
    <name type="scientific">Robinsoniella peoriensis</name>
    <dbReference type="NCBI Taxonomy" id="180332"/>
    <lineage>
        <taxon>Bacteria</taxon>
        <taxon>Bacillati</taxon>
        <taxon>Bacillota</taxon>
        <taxon>Clostridia</taxon>
        <taxon>Lachnospirales</taxon>
        <taxon>Lachnospiraceae</taxon>
        <taxon>Robinsoniella</taxon>
    </lineage>
</organism>
<evidence type="ECO:0000259" key="4">
    <source>
        <dbReference type="PROSITE" id="PS01124"/>
    </source>
</evidence>
<dbReference type="RefSeq" id="WP_161597394.1">
    <property type="nucleotide sequence ID" value="NZ_QGQD01000073.1"/>
</dbReference>
<dbReference type="InterPro" id="IPR018062">
    <property type="entry name" value="HTH_AraC-typ_CS"/>
</dbReference>
<reference evidence="5 6" key="1">
    <citation type="journal article" date="2019" name="Anaerobe">
        <title>Detection of Robinsoniella peoriensis in multiple bone samples of a trauma patient.</title>
        <authorList>
            <person name="Schrottner P."/>
            <person name="Hartwich K."/>
            <person name="Bunk B."/>
            <person name="Schober I."/>
            <person name="Helbig S."/>
            <person name="Rudolph W.W."/>
            <person name="Gunzer F."/>
        </authorList>
    </citation>
    <scope>NUCLEOTIDE SEQUENCE [LARGE SCALE GENOMIC DNA]</scope>
    <source>
        <strain evidence="5 6">DSM 106044</strain>
    </source>
</reference>
<dbReference type="Pfam" id="PF12833">
    <property type="entry name" value="HTH_18"/>
    <property type="match status" value="1"/>
</dbReference>
<dbReference type="PANTHER" id="PTHR43280">
    <property type="entry name" value="ARAC-FAMILY TRANSCRIPTIONAL REGULATOR"/>
    <property type="match status" value="1"/>
</dbReference>
<keyword evidence="3" id="KW-0804">Transcription</keyword>
<dbReference type="InterPro" id="IPR018060">
    <property type="entry name" value="HTH_AraC"/>
</dbReference>
<dbReference type="InterPro" id="IPR037923">
    <property type="entry name" value="HTH-like"/>
</dbReference>
<dbReference type="GO" id="GO:0003700">
    <property type="term" value="F:DNA-binding transcription factor activity"/>
    <property type="evidence" value="ECO:0007669"/>
    <property type="project" value="InterPro"/>
</dbReference>
<evidence type="ECO:0000256" key="2">
    <source>
        <dbReference type="ARBA" id="ARBA00023125"/>
    </source>
</evidence>
<dbReference type="InterPro" id="IPR009057">
    <property type="entry name" value="Homeodomain-like_sf"/>
</dbReference>
<gene>
    <name evidence="5" type="primary">btr_15</name>
    <name evidence="5" type="ORF">DSM106044_03914</name>
</gene>
<evidence type="ECO:0000256" key="1">
    <source>
        <dbReference type="ARBA" id="ARBA00023015"/>
    </source>
</evidence>
<proteinExistence type="predicted"/>
<dbReference type="SUPFAM" id="SSF46689">
    <property type="entry name" value="Homeodomain-like"/>
    <property type="match status" value="2"/>
</dbReference>
<dbReference type="Gene3D" id="2.60.120.280">
    <property type="entry name" value="Regulatory protein AraC"/>
    <property type="match status" value="1"/>
</dbReference>
<dbReference type="SMART" id="SM00342">
    <property type="entry name" value="HTH_ARAC"/>
    <property type="match status" value="1"/>
</dbReference>
<dbReference type="SUPFAM" id="SSF51215">
    <property type="entry name" value="Regulatory protein AraC"/>
    <property type="match status" value="1"/>
</dbReference>
<evidence type="ECO:0000313" key="5">
    <source>
        <dbReference type="EMBL" id="TLC99231.1"/>
    </source>
</evidence>
<dbReference type="PRINTS" id="PR00032">
    <property type="entry name" value="HTHARAC"/>
</dbReference>
<comment type="caution">
    <text evidence="5">The sequence shown here is derived from an EMBL/GenBank/DDBJ whole genome shotgun (WGS) entry which is preliminary data.</text>
</comment>
<dbReference type="Proteomes" id="UP000306509">
    <property type="component" value="Unassembled WGS sequence"/>
</dbReference>
<keyword evidence="6" id="KW-1185">Reference proteome</keyword>
<sequence length="280" mass="32879">MYSNSGYFNDVDIDILDQEHEISVYSCGNYRFISRKEMVTLRPNGRLDYQLIYVAQGKADFEKDDVPKELAAGSLILYRPSEPQKYYYYAKNTPELFWVHFSGYGAEALLEAAGFKEQDILEIGFTSEYTQLMNKMIRELQLKRPGHSELLALYFREFLTLICRYQLEKRLGRTKKKTEIETAVHYFNEHFPQELSIQEYAAKNHISTCWFIRNFRQYMGMTPMQYITSIRMTKAKELLETTDLTINEIGDLIGYQNALYFSRIFKKTVGTAPTAYRQSI</sequence>
<dbReference type="InterPro" id="IPR003313">
    <property type="entry name" value="AraC-bd"/>
</dbReference>
<evidence type="ECO:0000256" key="3">
    <source>
        <dbReference type="ARBA" id="ARBA00023163"/>
    </source>
</evidence>
<dbReference type="EMBL" id="QGQD01000073">
    <property type="protein sequence ID" value="TLC99231.1"/>
    <property type="molecule type" value="Genomic_DNA"/>
</dbReference>
<accession>A0A4U8Q391</accession>
<dbReference type="STRING" id="180332.GCA_000797495_02246"/>